<evidence type="ECO:0000313" key="5">
    <source>
        <dbReference type="Proteomes" id="UP000231157"/>
    </source>
</evidence>
<proteinExistence type="predicted"/>
<keyword evidence="2" id="KW-0378">Hydrolase</keyword>
<dbReference type="EMBL" id="PFAZ01000007">
    <property type="protein sequence ID" value="PIR89108.1"/>
    <property type="molecule type" value="Genomic_DNA"/>
</dbReference>
<dbReference type="PANTHER" id="PTHR17224">
    <property type="entry name" value="PEPTIDYL-TRNA HYDROLASE"/>
    <property type="match status" value="1"/>
</dbReference>
<dbReference type="GO" id="GO:0000049">
    <property type="term" value="F:tRNA binding"/>
    <property type="evidence" value="ECO:0007669"/>
    <property type="project" value="UniProtKB-KW"/>
</dbReference>
<dbReference type="InterPro" id="IPR001328">
    <property type="entry name" value="Pept_tRNA_hydro"/>
</dbReference>
<evidence type="ECO:0000256" key="3">
    <source>
        <dbReference type="ARBA" id="ARBA00022884"/>
    </source>
</evidence>
<gene>
    <name evidence="4" type="ORF">COU07_02670</name>
</gene>
<name>A0A2H0URR7_9BACT</name>
<sequence>MAIKLIIGLGNPEAGFQKTYHNAGHIFVDYVSQNEDLMNLIPKVRVLKTDVSMNISGKFVLSQLSKISVKPEELLIVHDESDVLLGKYKFSFNRGSAGQNGVRSIQKSLGTDAFWRLRIGIRPNEENKPRQKAGSFVLKKISATHMKVLGKVFSEAVMAIPTLQEKK</sequence>
<keyword evidence="3" id="KW-0694">RNA-binding</keyword>
<evidence type="ECO:0008006" key="6">
    <source>
        <dbReference type="Google" id="ProtNLM"/>
    </source>
</evidence>
<keyword evidence="1" id="KW-0820">tRNA-binding</keyword>
<dbReference type="InterPro" id="IPR036416">
    <property type="entry name" value="Pept_tRNA_hydro_sf"/>
</dbReference>
<reference evidence="5" key="1">
    <citation type="submission" date="2017-09" db="EMBL/GenBank/DDBJ databases">
        <title>Depth-based differentiation of microbial function through sediment-hosted aquifers and enrichment of novel symbionts in the deep terrestrial subsurface.</title>
        <authorList>
            <person name="Probst A.J."/>
            <person name="Ladd B."/>
            <person name="Jarett J.K."/>
            <person name="Geller-Mcgrath D.E."/>
            <person name="Sieber C.M.K."/>
            <person name="Emerson J.B."/>
            <person name="Anantharaman K."/>
            <person name="Thomas B.C."/>
            <person name="Malmstrom R."/>
            <person name="Stieglmeier M."/>
            <person name="Klingl A."/>
            <person name="Woyke T."/>
            <person name="Ryan C.M."/>
            <person name="Banfield J.F."/>
        </authorList>
    </citation>
    <scope>NUCLEOTIDE SEQUENCE [LARGE SCALE GENOMIC DNA]</scope>
</reference>
<protein>
    <recommendedName>
        <fullName evidence="6">Aminoacyl-tRNA hydrolase</fullName>
    </recommendedName>
</protein>
<dbReference type="NCBIfam" id="TIGR00447">
    <property type="entry name" value="pth"/>
    <property type="match status" value="1"/>
</dbReference>
<dbReference type="GO" id="GO:0004045">
    <property type="term" value="F:peptidyl-tRNA hydrolase activity"/>
    <property type="evidence" value="ECO:0007669"/>
    <property type="project" value="InterPro"/>
</dbReference>
<dbReference type="PANTHER" id="PTHR17224:SF1">
    <property type="entry name" value="PEPTIDYL-TRNA HYDROLASE"/>
    <property type="match status" value="1"/>
</dbReference>
<evidence type="ECO:0000256" key="2">
    <source>
        <dbReference type="ARBA" id="ARBA00022801"/>
    </source>
</evidence>
<dbReference type="Gene3D" id="3.40.50.1470">
    <property type="entry name" value="Peptidyl-tRNA hydrolase"/>
    <property type="match status" value="1"/>
</dbReference>
<dbReference type="Proteomes" id="UP000231157">
    <property type="component" value="Unassembled WGS sequence"/>
</dbReference>
<organism evidence="4 5">
    <name type="scientific">Candidatus Harrisonbacteria bacterium CG10_big_fil_rev_8_21_14_0_10_40_38</name>
    <dbReference type="NCBI Taxonomy" id="1974583"/>
    <lineage>
        <taxon>Bacteria</taxon>
        <taxon>Candidatus Harrisoniibacteriota</taxon>
    </lineage>
</organism>
<dbReference type="AlphaFoldDB" id="A0A2H0URR7"/>
<dbReference type="Pfam" id="PF01195">
    <property type="entry name" value="Pept_tRNA_hydro"/>
    <property type="match status" value="1"/>
</dbReference>
<dbReference type="SUPFAM" id="SSF53178">
    <property type="entry name" value="Peptidyl-tRNA hydrolase-like"/>
    <property type="match status" value="1"/>
</dbReference>
<accession>A0A2H0URR7</accession>
<evidence type="ECO:0000256" key="1">
    <source>
        <dbReference type="ARBA" id="ARBA00022555"/>
    </source>
</evidence>
<evidence type="ECO:0000313" key="4">
    <source>
        <dbReference type="EMBL" id="PIR89108.1"/>
    </source>
</evidence>
<comment type="caution">
    <text evidence="4">The sequence shown here is derived from an EMBL/GenBank/DDBJ whole genome shotgun (WGS) entry which is preliminary data.</text>
</comment>